<name>A0AAW0H3T1_MYOGA</name>
<accession>A0AAW0H3T1</accession>
<evidence type="ECO:0000313" key="2">
    <source>
        <dbReference type="EMBL" id="KAK7797065.1"/>
    </source>
</evidence>
<feature type="domain" description="KRAB" evidence="1">
    <location>
        <begin position="3"/>
        <end position="70"/>
    </location>
</feature>
<sequence>GILTFQDVAINFSPDEWDCIDFAQRALYRVSCWRTTVTWSLWVRNLTDVNNVSNSLPVSQLFYVIKEFIL</sequence>
<evidence type="ECO:0000259" key="1">
    <source>
        <dbReference type="PROSITE" id="PS50805"/>
    </source>
</evidence>
<evidence type="ECO:0000313" key="3">
    <source>
        <dbReference type="Proteomes" id="UP001488838"/>
    </source>
</evidence>
<feature type="non-terminal residue" evidence="2">
    <location>
        <position position="1"/>
    </location>
</feature>
<dbReference type="CDD" id="cd07765">
    <property type="entry name" value="KRAB_A-box"/>
    <property type="match status" value="1"/>
</dbReference>
<dbReference type="InterPro" id="IPR036051">
    <property type="entry name" value="KRAB_dom_sf"/>
</dbReference>
<dbReference type="Pfam" id="PF01352">
    <property type="entry name" value="KRAB"/>
    <property type="match status" value="1"/>
</dbReference>
<dbReference type="GO" id="GO:0006355">
    <property type="term" value="P:regulation of DNA-templated transcription"/>
    <property type="evidence" value="ECO:0007669"/>
    <property type="project" value="InterPro"/>
</dbReference>
<proteinExistence type="predicted"/>
<dbReference type="AlphaFoldDB" id="A0AAW0H3T1"/>
<organism evidence="2 3">
    <name type="scientific">Myodes glareolus</name>
    <name type="common">Bank vole</name>
    <name type="synonym">Clethrionomys glareolus</name>
    <dbReference type="NCBI Taxonomy" id="447135"/>
    <lineage>
        <taxon>Eukaryota</taxon>
        <taxon>Metazoa</taxon>
        <taxon>Chordata</taxon>
        <taxon>Craniata</taxon>
        <taxon>Vertebrata</taxon>
        <taxon>Euteleostomi</taxon>
        <taxon>Mammalia</taxon>
        <taxon>Eutheria</taxon>
        <taxon>Euarchontoglires</taxon>
        <taxon>Glires</taxon>
        <taxon>Rodentia</taxon>
        <taxon>Myomorpha</taxon>
        <taxon>Muroidea</taxon>
        <taxon>Cricetidae</taxon>
        <taxon>Arvicolinae</taxon>
        <taxon>Myodes</taxon>
    </lineage>
</organism>
<dbReference type="SUPFAM" id="SSF109640">
    <property type="entry name" value="KRAB domain (Kruppel-associated box)"/>
    <property type="match status" value="1"/>
</dbReference>
<comment type="caution">
    <text evidence="2">The sequence shown here is derived from an EMBL/GenBank/DDBJ whole genome shotgun (WGS) entry which is preliminary data.</text>
</comment>
<gene>
    <name evidence="2" type="ORF">U0070_021386</name>
</gene>
<dbReference type="PROSITE" id="PS50805">
    <property type="entry name" value="KRAB"/>
    <property type="match status" value="1"/>
</dbReference>
<dbReference type="InterPro" id="IPR001909">
    <property type="entry name" value="KRAB"/>
</dbReference>
<feature type="non-terminal residue" evidence="2">
    <location>
        <position position="70"/>
    </location>
</feature>
<protein>
    <recommendedName>
        <fullName evidence="1">KRAB domain-containing protein</fullName>
    </recommendedName>
</protein>
<reference evidence="2 3" key="1">
    <citation type="journal article" date="2023" name="bioRxiv">
        <title>Conserved and derived expression patterns and positive selection on dental genes reveal complex evolutionary context of ever-growing rodent molars.</title>
        <authorList>
            <person name="Calamari Z.T."/>
            <person name="Song A."/>
            <person name="Cohen E."/>
            <person name="Akter M."/>
            <person name="Roy R.D."/>
            <person name="Hallikas O."/>
            <person name="Christensen M.M."/>
            <person name="Li P."/>
            <person name="Marangoni P."/>
            <person name="Jernvall J."/>
            <person name="Klein O.D."/>
        </authorList>
    </citation>
    <scope>NUCLEOTIDE SEQUENCE [LARGE SCALE GENOMIC DNA]</scope>
    <source>
        <strain evidence="2">V071</strain>
    </source>
</reference>
<dbReference type="Gene3D" id="6.10.140.140">
    <property type="match status" value="1"/>
</dbReference>
<dbReference type="Proteomes" id="UP001488838">
    <property type="component" value="Unassembled WGS sequence"/>
</dbReference>
<keyword evidence="3" id="KW-1185">Reference proteome</keyword>
<dbReference type="EMBL" id="JBBHLL010000915">
    <property type="protein sequence ID" value="KAK7797065.1"/>
    <property type="molecule type" value="Genomic_DNA"/>
</dbReference>